<dbReference type="Pfam" id="PF20463">
    <property type="entry name" value="PDH_C"/>
    <property type="match status" value="1"/>
</dbReference>
<dbReference type="SUPFAM" id="SSF51735">
    <property type="entry name" value="NAD(P)-binding Rossmann-fold domains"/>
    <property type="match status" value="1"/>
</dbReference>
<evidence type="ECO:0000313" key="5">
    <source>
        <dbReference type="Proteomes" id="UP000772196"/>
    </source>
</evidence>
<dbReference type="PROSITE" id="PS51176">
    <property type="entry name" value="PDH_ADH"/>
    <property type="match status" value="1"/>
</dbReference>
<dbReference type="InterPro" id="IPR050812">
    <property type="entry name" value="Preph/Arog_dehydrog"/>
</dbReference>
<feature type="domain" description="Prephenate/arogenate dehydrogenase" evidence="3">
    <location>
        <begin position="2"/>
        <end position="288"/>
    </location>
</feature>
<protein>
    <submittedName>
        <fullName evidence="4">Prephenate dehydrogenase</fullName>
    </submittedName>
</protein>
<proteinExistence type="inferred from homology"/>
<dbReference type="PANTHER" id="PTHR21363:SF0">
    <property type="entry name" value="PREPHENATE DEHYDROGENASE [NADP(+)]"/>
    <property type="match status" value="1"/>
</dbReference>
<dbReference type="InterPro" id="IPR046825">
    <property type="entry name" value="PDH_C"/>
</dbReference>
<evidence type="ECO:0000259" key="3">
    <source>
        <dbReference type="PROSITE" id="PS51176"/>
    </source>
</evidence>
<sequence length="365" mass="37950">MRTAAVVGSGLIGTSVGLALSRRGVRVHVMDADESAARVAAARGAGVCGRPPEPVDLAVLAVPPARIAQVLAEQQHQKLARAYTDVASVKSATAQAVARSAPHRPSYVGGHPMAGSQCSGPLAAGADLFQGRAWVLTPGTETSRAALNRVLAAVALCGAVPVVMEPQAHDRAVALVSHAPHLVAVLMAARLTGAPRESLALAGQGLRDVIRIAGGDRALWSDIVTSNAPALAEVLGELAKDLEALTRALRELEVHGPGTDSAREAIAQLLFRGRTGWECVHEPEHTSGQVTLSIPLTDRLGEVDRLVSAARESGIGTDSIRLRWSQTSSRLSACLATAPLAAPDVRRRLTDNGWQVSVEPATPSL</sequence>
<dbReference type="Proteomes" id="UP000772196">
    <property type="component" value="Unassembled WGS sequence"/>
</dbReference>
<evidence type="ECO:0000256" key="2">
    <source>
        <dbReference type="ARBA" id="ARBA00023002"/>
    </source>
</evidence>
<organism evidence="4 5">
    <name type="scientific">Streptomyces physcomitrii</name>
    <dbReference type="NCBI Taxonomy" id="2724184"/>
    <lineage>
        <taxon>Bacteria</taxon>
        <taxon>Bacillati</taxon>
        <taxon>Actinomycetota</taxon>
        <taxon>Actinomycetes</taxon>
        <taxon>Kitasatosporales</taxon>
        <taxon>Streptomycetaceae</taxon>
        <taxon>Streptomyces</taxon>
    </lineage>
</organism>
<evidence type="ECO:0000313" key="4">
    <source>
        <dbReference type="EMBL" id="NKI43804.1"/>
    </source>
</evidence>
<reference evidence="4 5" key="1">
    <citation type="submission" date="2020-04" db="EMBL/GenBank/DDBJ databases">
        <title>Phylogenetic Diversity and Antibacterial Activity against Ralstonia solanacearum of Endophytic Actinomycete Isolated from Moss.</title>
        <authorList>
            <person name="Zhuang X."/>
        </authorList>
    </citation>
    <scope>NUCLEOTIDE SEQUENCE [LARGE SCALE GENOMIC DNA]</scope>
    <source>
        <strain evidence="4 5">LD120</strain>
    </source>
</reference>
<dbReference type="EMBL" id="JAAWWP010000014">
    <property type="protein sequence ID" value="NKI43804.1"/>
    <property type="molecule type" value="Genomic_DNA"/>
</dbReference>
<dbReference type="InterPro" id="IPR046826">
    <property type="entry name" value="PDH_N"/>
</dbReference>
<accession>A0ABX1H985</accession>
<dbReference type="NCBIfam" id="NF005112">
    <property type="entry name" value="PRK06545.2-4"/>
    <property type="match status" value="1"/>
</dbReference>
<dbReference type="Pfam" id="PF02153">
    <property type="entry name" value="PDH_N"/>
    <property type="match status" value="1"/>
</dbReference>
<evidence type="ECO:0000256" key="1">
    <source>
        <dbReference type="ARBA" id="ARBA00007964"/>
    </source>
</evidence>
<dbReference type="InterPro" id="IPR003099">
    <property type="entry name" value="Prephen_DH"/>
</dbReference>
<gene>
    <name evidence="4" type="ORF">HFV08_21635</name>
</gene>
<dbReference type="SUPFAM" id="SSF48179">
    <property type="entry name" value="6-phosphogluconate dehydrogenase C-terminal domain-like"/>
    <property type="match status" value="1"/>
</dbReference>
<keyword evidence="5" id="KW-1185">Reference proteome</keyword>
<name>A0ABX1H985_9ACTN</name>
<dbReference type="InterPro" id="IPR008927">
    <property type="entry name" value="6-PGluconate_DH-like_C_sf"/>
</dbReference>
<comment type="similarity">
    <text evidence="1">Belongs to the prephenate/arogenate dehydrogenase family.</text>
</comment>
<dbReference type="PANTHER" id="PTHR21363">
    <property type="entry name" value="PREPHENATE DEHYDROGENASE"/>
    <property type="match status" value="1"/>
</dbReference>
<dbReference type="Gene3D" id="3.40.50.720">
    <property type="entry name" value="NAD(P)-binding Rossmann-like Domain"/>
    <property type="match status" value="1"/>
</dbReference>
<dbReference type="InterPro" id="IPR036291">
    <property type="entry name" value="NAD(P)-bd_dom_sf"/>
</dbReference>
<comment type="caution">
    <text evidence="4">The sequence shown here is derived from an EMBL/GenBank/DDBJ whole genome shotgun (WGS) entry which is preliminary data.</text>
</comment>
<keyword evidence="2" id="KW-0560">Oxidoreductase</keyword>
<dbReference type="Gene3D" id="1.10.3660.10">
    <property type="entry name" value="6-phosphogluconate dehydrogenase C-terminal like domain"/>
    <property type="match status" value="1"/>
</dbReference>